<gene>
    <name evidence="2" type="ORF">Pmani_027440</name>
</gene>
<sequence length="111" mass="12650">MVMETYDNSGHFDLTFISFVWVAFLPTLSTPALYASWKISRSTKERLQSRLHPCCCQGGRGLPVVQARAPFSHNNLYQCHQQRQGSLHYMPAPLDPPVSPRPHHLPHRLVS</sequence>
<dbReference type="AlphaFoldDB" id="A0AAE1P1E7"/>
<evidence type="ECO:0000313" key="3">
    <source>
        <dbReference type="Proteomes" id="UP001292094"/>
    </source>
</evidence>
<evidence type="ECO:0000313" key="2">
    <source>
        <dbReference type="EMBL" id="KAK4300360.1"/>
    </source>
</evidence>
<evidence type="ECO:0000256" key="1">
    <source>
        <dbReference type="SAM" id="Phobius"/>
    </source>
</evidence>
<protein>
    <submittedName>
        <fullName evidence="2">Uncharacterized protein</fullName>
    </submittedName>
</protein>
<keyword evidence="1" id="KW-1133">Transmembrane helix</keyword>
<dbReference type="Proteomes" id="UP001292094">
    <property type="component" value="Unassembled WGS sequence"/>
</dbReference>
<name>A0AAE1P1E7_9EUCA</name>
<keyword evidence="3" id="KW-1185">Reference proteome</keyword>
<feature type="transmembrane region" description="Helical" evidence="1">
    <location>
        <begin position="16"/>
        <end position="37"/>
    </location>
</feature>
<reference evidence="2" key="1">
    <citation type="submission" date="2023-11" db="EMBL/GenBank/DDBJ databases">
        <title>Genome assemblies of two species of porcelain crab, Petrolisthes cinctipes and Petrolisthes manimaculis (Anomura: Porcellanidae).</title>
        <authorList>
            <person name="Angst P."/>
        </authorList>
    </citation>
    <scope>NUCLEOTIDE SEQUENCE</scope>
    <source>
        <strain evidence="2">PB745_02</strain>
        <tissue evidence="2">Gill</tissue>
    </source>
</reference>
<keyword evidence="1" id="KW-0812">Transmembrane</keyword>
<keyword evidence="1" id="KW-0472">Membrane</keyword>
<accession>A0AAE1P1E7</accession>
<dbReference type="EMBL" id="JAWZYT010003072">
    <property type="protein sequence ID" value="KAK4300360.1"/>
    <property type="molecule type" value="Genomic_DNA"/>
</dbReference>
<organism evidence="2 3">
    <name type="scientific">Petrolisthes manimaculis</name>
    <dbReference type="NCBI Taxonomy" id="1843537"/>
    <lineage>
        <taxon>Eukaryota</taxon>
        <taxon>Metazoa</taxon>
        <taxon>Ecdysozoa</taxon>
        <taxon>Arthropoda</taxon>
        <taxon>Crustacea</taxon>
        <taxon>Multicrustacea</taxon>
        <taxon>Malacostraca</taxon>
        <taxon>Eumalacostraca</taxon>
        <taxon>Eucarida</taxon>
        <taxon>Decapoda</taxon>
        <taxon>Pleocyemata</taxon>
        <taxon>Anomura</taxon>
        <taxon>Galatheoidea</taxon>
        <taxon>Porcellanidae</taxon>
        <taxon>Petrolisthes</taxon>
    </lineage>
</organism>
<comment type="caution">
    <text evidence="2">The sequence shown here is derived from an EMBL/GenBank/DDBJ whole genome shotgun (WGS) entry which is preliminary data.</text>
</comment>
<proteinExistence type="predicted"/>